<dbReference type="PANTHER" id="PTHR41299">
    <property type="entry name" value="THIAMINE PYROPHOSPHOKINASE"/>
    <property type="match status" value="1"/>
</dbReference>
<dbReference type="InterPro" id="IPR006282">
    <property type="entry name" value="Thi_PPkinase"/>
</dbReference>
<dbReference type="InterPro" id="IPR036371">
    <property type="entry name" value="TPK_B1-bd_sf"/>
</dbReference>
<feature type="domain" description="Thiamin pyrophosphokinase thiamin-binding" evidence="6">
    <location>
        <begin position="139"/>
        <end position="203"/>
    </location>
</feature>
<dbReference type="Pfam" id="PF04265">
    <property type="entry name" value="TPK_B1_binding"/>
    <property type="match status" value="1"/>
</dbReference>
<keyword evidence="4" id="KW-0067">ATP-binding</keyword>
<dbReference type="SUPFAM" id="SSF63999">
    <property type="entry name" value="Thiamin pyrophosphokinase, catalytic domain"/>
    <property type="match status" value="1"/>
</dbReference>
<name>A0ABR8XII1_9BACL</name>
<dbReference type="SUPFAM" id="SSF63862">
    <property type="entry name" value="Thiamin pyrophosphokinase, substrate-binding domain"/>
    <property type="match status" value="1"/>
</dbReference>
<evidence type="ECO:0000256" key="2">
    <source>
        <dbReference type="ARBA" id="ARBA00022741"/>
    </source>
</evidence>
<keyword evidence="8" id="KW-1185">Reference proteome</keyword>
<dbReference type="Pfam" id="PF04263">
    <property type="entry name" value="TPK_catalytic"/>
    <property type="match status" value="1"/>
</dbReference>
<comment type="caution">
    <text evidence="7">The sequence shown here is derived from an EMBL/GenBank/DDBJ whole genome shotgun (WGS) entry which is preliminary data.</text>
</comment>
<evidence type="ECO:0000256" key="3">
    <source>
        <dbReference type="ARBA" id="ARBA00022777"/>
    </source>
</evidence>
<organism evidence="7 8">
    <name type="scientific">Solibacillus merdavium</name>
    <dbReference type="NCBI Taxonomy" id="2762218"/>
    <lineage>
        <taxon>Bacteria</taxon>
        <taxon>Bacillati</taxon>
        <taxon>Bacillota</taxon>
        <taxon>Bacilli</taxon>
        <taxon>Bacillales</taxon>
        <taxon>Caryophanaceae</taxon>
        <taxon>Solibacillus</taxon>
    </lineage>
</organism>
<dbReference type="Proteomes" id="UP000600565">
    <property type="component" value="Unassembled WGS sequence"/>
</dbReference>
<evidence type="ECO:0000256" key="1">
    <source>
        <dbReference type="ARBA" id="ARBA00022679"/>
    </source>
</evidence>
<evidence type="ECO:0000256" key="4">
    <source>
        <dbReference type="ARBA" id="ARBA00022840"/>
    </source>
</evidence>
<evidence type="ECO:0000256" key="5">
    <source>
        <dbReference type="NCBIfam" id="TIGR01378"/>
    </source>
</evidence>
<protein>
    <recommendedName>
        <fullName evidence="5">Thiamine diphosphokinase</fullName>
        <ecNumber evidence="5">2.7.6.2</ecNumber>
    </recommendedName>
</protein>
<dbReference type="EMBL" id="JACSPW010000001">
    <property type="protein sequence ID" value="MBD8031708.1"/>
    <property type="molecule type" value="Genomic_DNA"/>
</dbReference>
<dbReference type="InterPro" id="IPR053149">
    <property type="entry name" value="TPK"/>
</dbReference>
<reference evidence="7 8" key="1">
    <citation type="submission" date="2020-08" db="EMBL/GenBank/DDBJ databases">
        <title>A Genomic Blueprint of the Chicken Gut Microbiome.</title>
        <authorList>
            <person name="Gilroy R."/>
            <person name="Ravi A."/>
            <person name="Getino M."/>
            <person name="Pursley I."/>
            <person name="Horton D.L."/>
            <person name="Alikhan N.-F."/>
            <person name="Baker D."/>
            <person name="Gharbi K."/>
            <person name="Hall N."/>
            <person name="Watson M."/>
            <person name="Adriaenssens E.M."/>
            <person name="Foster-Nyarko E."/>
            <person name="Jarju S."/>
            <person name="Secka A."/>
            <person name="Antonio M."/>
            <person name="Oren A."/>
            <person name="Chaudhuri R."/>
            <person name="La Ragione R.M."/>
            <person name="Hildebrand F."/>
            <person name="Pallen M.J."/>
        </authorList>
    </citation>
    <scope>NUCLEOTIDE SEQUENCE [LARGE SCALE GENOMIC DNA]</scope>
    <source>
        <strain evidence="7 8">Sa1YVA6</strain>
    </source>
</reference>
<accession>A0ABR8XII1</accession>
<keyword evidence="2" id="KW-0547">Nucleotide-binding</keyword>
<evidence type="ECO:0000259" key="6">
    <source>
        <dbReference type="SMART" id="SM00983"/>
    </source>
</evidence>
<dbReference type="InterPro" id="IPR007371">
    <property type="entry name" value="TPK_catalytic"/>
</dbReference>
<dbReference type="SMART" id="SM00983">
    <property type="entry name" value="TPK_B1_binding"/>
    <property type="match status" value="1"/>
</dbReference>
<dbReference type="RefSeq" id="WP_191702346.1">
    <property type="nucleotide sequence ID" value="NZ_JACSPW010000001.1"/>
</dbReference>
<dbReference type="NCBIfam" id="TIGR01378">
    <property type="entry name" value="thi_PPkinase"/>
    <property type="match status" value="1"/>
</dbReference>
<proteinExistence type="predicted"/>
<sequence>MIVAICSGGPIDEVAFSLMPDKWIGVDRGALYLIDEGIYPNHIVGDFDSVTAGEFARISEVIDHIEQFQAEKDETDTDLALQKAITFEPTEVLLTGVTGGRLDHYEATLRSVFLMQQQYPHIVFKIINLQNTIQFLLPGTHMLEQSDYSYVSFFAYGKTLQNVTLRGVKYETVNELIEQGTSRFTSNEIIGEGSISFTGGICLMIKSKD</sequence>
<dbReference type="InterPro" id="IPR007373">
    <property type="entry name" value="Thiamin_PyroPKinase_B1-bd"/>
</dbReference>
<dbReference type="InterPro" id="IPR036759">
    <property type="entry name" value="TPK_catalytic_sf"/>
</dbReference>
<gene>
    <name evidence="7" type="ORF">H9632_01420</name>
</gene>
<evidence type="ECO:0000313" key="7">
    <source>
        <dbReference type="EMBL" id="MBD8031708.1"/>
    </source>
</evidence>
<dbReference type="GO" id="GO:0004788">
    <property type="term" value="F:thiamine diphosphokinase activity"/>
    <property type="evidence" value="ECO:0007669"/>
    <property type="project" value="UniProtKB-EC"/>
</dbReference>
<dbReference type="EC" id="2.7.6.2" evidence="5"/>
<dbReference type="CDD" id="cd07995">
    <property type="entry name" value="TPK"/>
    <property type="match status" value="1"/>
</dbReference>
<keyword evidence="1 7" id="KW-0808">Transferase</keyword>
<dbReference type="PANTHER" id="PTHR41299:SF1">
    <property type="entry name" value="THIAMINE PYROPHOSPHOKINASE"/>
    <property type="match status" value="1"/>
</dbReference>
<evidence type="ECO:0000313" key="8">
    <source>
        <dbReference type="Proteomes" id="UP000600565"/>
    </source>
</evidence>
<dbReference type="Gene3D" id="3.40.50.10240">
    <property type="entry name" value="Thiamin pyrophosphokinase, catalytic domain"/>
    <property type="match status" value="1"/>
</dbReference>
<keyword evidence="3" id="KW-0418">Kinase</keyword>